<dbReference type="InterPro" id="IPR007110">
    <property type="entry name" value="Ig-like_dom"/>
</dbReference>
<dbReference type="InterPro" id="IPR001003">
    <property type="entry name" value="MHC_II_a_N"/>
</dbReference>
<dbReference type="SMART" id="SM00407">
    <property type="entry name" value="IGc1"/>
    <property type="match status" value="1"/>
</dbReference>
<dbReference type="InterPro" id="IPR036179">
    <property type="entry name" value="Ig-like_dom_sf"/>
</dbReference>
<evidence type="ECO:0000259" key="14">
    <source>
        <dbReference type="PROSITE" id="PS50835"/>
    </source>
</evidence>
<dbReference type="GO" id="GO:0002250">
    <property type="term" value="P:adaptive immune response"/>
    <property type="evidence" value="ECO:0007669"/>
    <property type="project" value="UniProtKB-KW"/>
</dbReference>
<keyword evidence="16" id="KW-1185">Reference proteome</keyword>
<keyword evidence="4" id="KW-0732">Signal</keyword>
<keyword evidence="10" id="KW-0325">Glycoprotein</keyword>
<dbReference type="Gene3D" id="3.10.320.10">
    <property type="entry name" value="Class II Histocompatibility Antigen, M Beta Chain, Chain B, domain 1"/>
    <property type="match status" value="1"/>
</dbReference>
<protein>
    <recommendedName>
        <fullName evidence="14">Ig-like domain-containing protein</fullName>
    </recommendedName>
</protein>
<keyword evidence="7" id="KW-1064">Adaptive immunity</keyword>
<dbReference type="PANTHER" id="PTHR19944:SF86">
    <property type="entry name" value="HLA CLASS II HISTOCOMPATIBILITY ANTIGEN, DR ALPHA CHAIN"/>
    <property type="match status" value="1"/>
</dbReference>
<dbReference type="PROSITE" id="PS50835">
    <property type="entry name" value="IG_LIKE"/>
    <property type="match status" value="1"/>
</dbReference>
<evidence type="ECO:0000313" key="15">
    <source>
        <dbReference type="EMBL" id="KAK9976853.1"/>
    </source>
</evidence>
<evidence type="ECO:0000256" key="7">
    <source>
        <dbReference type="ARBA" id="ARBA00023130"/>
    </source>
</evidence>
<dbReference type="Pfam" id="PF00993">
    <property type="entry name" value="MHC_II_alpha"/>
    <property type="match status" value="1"/>
</dbReference>
<dbReference type="GO" id="GO:0002504">
    <property type="term" value="P:antigen processing and presentation of peptide or polysaccharide antigen via MHC class II"/>
    <property type="evidence" value="ECO:0007669"/>
    <property type="project" value="UniProtKB-KW"/>
</dbReference>
<evidence type="ECO:0000256" key="10">
    <source>
        <dbReference type="ARBA" id="ARBA00023180"/>
    </source>
</evidence>
<keyword evidence="3 13" id="KW-0812">Transmembrane</keyword>
<gene>
    <name evidence="15" type="ORF">ABG768_018674</name>
</gene>
<comment type="similarity">
    <text evidence="2">Belongs to the MHC class II family.</text>
</comment>
<reference evidence="15 16" key="1">
    <citation type="submission" date="2024-05" db="EMBL/GenBank/DDBJ databases">
        <title>A high-quality chromosomal-level genome assembly of Topmouth culter (Culter alburnus).</title>
        <authorList>
            <person name="Zhao H."/>
        </authorList>
    </citation>
    <scope>NUCLEOTIDE SEQUENCE [LARGE SCALE GENOMIC DNA]</scope>
    <source>
        <strain evidence="15">CATC2023</strain>
        <tissue evidence="15">Muscle</tissue>
    </source>
</reference>
<dbReference type="Proteomes" id="UP001479290">
    <property type="component" value="Unassembled WGS sequence"/>
</dbReference>
<evidence type="ECO:0000256" key="1">
    <source>
        <dbReference type="ARBA" id="ARBA00004479"/>
    </source>
</evidence>
<evidence type="ECO:0000256" key="4">
    <source>
        <dbReference type="ARBA" id="ARBA00022729"/>
    </source>
</evidence>
<dbReference type="Gene3D" id="2.60.40.10">
    <property type="entry name" value="Immunoglobulins"/>
    <property type="match status" value="1"/>
</dbReference>
<evidence type="ECO:0000313" key="16">
    <source>
        <dbReference type="Proteomes" id="UP001479290"/>
    </source>
</evidence>
<evidence type="ECO:0000256" key="3">
    <source>
        <dbReference type="ARBA" id="ARBA00022692"/>
    </source>
</evidence>
<feature type="domain" description="Ig-like" evidence="14">
    <location>
        <begin position="125"/>
        <end position="205"/>
    </location>
</feature>
<evidence type="ECO:0000256" key="8">
    <source>
        <dbReference type="ARBA" id="ARBA00023136"/>
    </source>
</evidence>
<evidence type="ECO:0000256" key="6">
    <source>
        <dbReference type="ARBA" id="ARBA00022989"/>
    </source>
</evidence>
<keyword evidence="11" id="KW-0491">MHC II</keyword>
<evidence type="ECO:0000256" key="13">
    <source>
        <dbReference type="SAM" id="Phobius"/>
    </source>
</evidence>
<dbReference type="SUPFAM" id="SSF54452">
    <property type="entry name" value="MHC antigen-recognition domain"/>
    <property type="match status" value="1"/>
</dbReference>
<evidence type="ECO:0000256" key="11">
    <source>
        <dbReference type="ARBA" id="ARBA00023182"/>
    </source>
</evidence>
<dbReference type="SMART" id="SM00920">
    <property type="entry name" value="MHC_II_alpha"/>
    <property type="match status" value="1"/>
</dbReference>
<dbReference type="InterPro" id="IPR003006">
    <property type="entry name" value="Ig/MHC_CS"/>
</dbReference>
<sequence length="257" mass="28894">MSLFPPSGNKGYIRNRDVLSTSSETLSKTNTRLWINVLIYIEHEAFQFTLCSDTKGWFYLGYDEEEVWHVDFDHKKEVLTTPVFTGPMTFDGFYERSFERLAICRNNLLSYIKGLESPAIEMDAPHTSIYPKDDVQMGVQNTLICHVTDFYPPSVSISWTKNNVNMTEGISISLYHPKTDGTFNIFSTFNFIPVEGDVYSCTVNHIALKGEPQTKIWDVEVALPSVGPAVLCGVGLTLGLLGVAAGTFFFVKRNNCN</sequence>
<dbReference type="InterPro" id="IPR014745">
    <property type="entry name" value="MHC_II_a/b_N"/>
</dbReference>
<dbReference type="InterPro" id="IPR050160">
    <property type="entry name" value="MHC/Immunoglobulin"/>
</dbReference>
<evidence type="ECO:0000256" key="2">
    <source>
        <dbReference type="ARBA" id="ARBA00007394"/>
    </source>
</evidence>
<dbReference type="Pfam" id="PF07654">
    <property type="entry name" value="C1-set"/>
    <property type="match status" value="1"/>
</dbReference>
<dbReference type="PANTHER" id="PTHR19944">
    <property type="entry name" value="MHC CLASS II-RELATED"/>
    <property type="match status" value="1"/>
</dbReference>
<dbReference type="AlphaFoldDB" id="A0AAW2AUZ7"/>
<accession>A0AAW2AUZ7</accession>
<dbReference type="GO" id="GO:0042613">
    <property type="term" value="C:MHC class II protein complex"/>
    <property type="evidence" value="ECO:0007669"/>
    <property type="project" value="UniProtKB-KW"/>
</dbReference>
<dbReference type="InterPro" id="IPR011162">
    <property type="entry name" value="MHC_I/II-like_Ag-recog"/>
</dbReference>
<keyword evidence="8 13" id="KW-0472">Membrane</keyword>
<evidence type="ECO:0000256" key="12">
    <source>
        <dbReference type="ARBA" id="ARBA00023319"/>
    </source>
</evidence>
<keyword evidence="9" id="KW-1015">Disulfide bond</keyword>
<dbReference type="SUPFAM" id="SSF48726">
    <property type="entry name" value="Immunoglobulin"/>
    <property type="match status" value="1"/>
</dbReference>
<comment type="caution">
    <text evidence="15">The sequence shown here is derived from an EMBL/GenBank/DDBJ whole genome shotgun (WGS) entry which is preliminary data.</text>
</comment>
<name>A0AAW2AUZ7_CULAL</name>
<organism evidence="15 16">
    <name type="scientific">Culter alburnus</name>
    <name type="common">Topmouth culter</name>
    <dbReference type="NCBI Taxonomy" id="194366"/>
    <lineage>
        <taxon>Eukaryota</taxon>
        <taxon>Metazoa</taxon>
        <taxon>Chordata</taxon>
        <taxon>Craniata</taxon>
        <taxon>Vertebrata</taxon>
        <taxon>Euteleostomi</taxon>
        <taxon>Actinopterygii</taxon>
        <taxon>Neopterygii</taxon>
        <taxon>Teleostei</taxon>
        <taxon>Ostariophysi</taxon>
        <taxon>Cypriniformes</taxon>
        <taxon>Xenocyprididae</taxon>
        <taxon>Xenocypridinae</taxon>
        <taxon>Culter</taxon>
    </lineage>
</organism>
<comment type="subcellular location">
    <subcellularLocation>
        <location evidence="1">Membrane</location>
        <topology evidence="1">Single-pass type I membrane protein</topology>
    </subcellularLocation>
</comment>
<keyword evidence="12" id="KW-0393">Immunoglobulin domain</keyword>
<dbReference type="EMBL" id="JAWDJR010000003">
    <property type="protein sequence ID" value="KAK9976853.1"/>
    <property type="molecule type" value="Genomic_DNA"/>
</dbReference>
<evidence type="ECO:0000256" key="5">
    <source>
        <dbReference type="ARBA" id="ARBA00022859"/>
    </source>
</evidence>
<dbReference type="PROSITE" id="PS00290">
    <property type="entry name" value="IG_MHC"/>
    <property type="match status" value="1"/>
</dbReference>
<dbReference type="InterPro" id="IPR003597">
    <property type="entry name" value="Ig_C1-set"/>
</dbReference>
<feature type="transmembrane region" description="Helical" evidence="13">
    <location>
        <begin position="228"/>
        <end position="251"/>
    </location>
</feature>
<keyword evidence="5" id="KW-0391">Immunity</keyword>
<evidence type="ECO:0000256" key="9">
    <source>
        <dbReference type="ARBA" id="ARBA00023157"/>
    </source>
</evidence>
<keyword evidence="6 13" id="KW-1133">Transmembrane helix</keyword>
<dbReference type="InterPro" id="IPR013783">
    <property type="entry name" value="Ig-like_fold"/>
</dbReference>
<proteinExistence type="inferred from homology"/>